<comment type="caution">
    <text evidence="2">The sequence shown here is derived from an EMBL/GenBank/DDBJ whole genome shotgun (WGS) entry which is preliminary data.</text>
</comment>
<keyword evidence="1" id="KW-0732">Signal</keyword>
<dbReference type="InterPro" id="IPR046495">
    <property type="entry name" value="DUF6588"/>
</dbReference>
<reference evidence="2 3" key="1">
    <citation type="submission" date="2018-10" db="EMBL/GenBank/DDBJ databases">
        <title>Genomic Encyclopedia of Archaeal and Bacterial Type Strains, Phase II (KMG-II): from individual species to whole genera.</title>
        <authorList>
            <person name="Goeker M."/>
        </authorList>
    </citation>
    <scope>NUCLEOTIDE SEQUENCE [LARGE SCALE GENOMIC DNA]</scope>
    <source>
        <strain evidence="2 3">DSM 19839</strain>
    </source>
</reference>
<name>A0A495P4U9_9FLAO</name>
<organism evidence="2 3">
    <name type="scientific">Gillisia mitskevichiae</name>
    <dbReference type="NCBI Taxonomy" id="270921"/>
    <lineage>
        <taxon>Bacteria</taxon>
        <taxon>Pseudomonadati</taxon>
        <taxon>Bacteroidota</taxon>
        <taxon>Flavobacteriia</taxon>
        <taxon>Flavobacteriales</taxon>
        <taxon>Flavobacteriaceae</taxon>
        <taxon>Gillisia</taxon>
    </lineage>
</organism>
<feature type="signal peptide" evidence="1">
    <location>
        <begin position="1"/>
        <end position="22"/>
    </location>
</feature>
<dbReference type="RefSeq" id="WP_121346493.1">
    <property type="nucleotide sequence ID" value="NZ_RBLG01000004.1"/>
</dbReference>
<protein>
    <recommendedName>
        <fullName evidence="4">Type IX secretion system PorP/SprF family membrane protein</fullName>
    </recommendedName>
</protein>
<sequence>MRNLLKSTFILSLFFISNNSFAQNDVDGLIEDMLLIAENFAAPGAEGATLQSSAGWFSSASTLEKWQVEISVHGNALFVPSSKKNKLINDNQFNKLSISGASNALLPTVYGGNTDAVYEGTIFGQDFDFDAIDGLDKGVVLHAFPQVTVGLPYKTEIAVRYLPKVFINDVGISTYGVGLKHNFSQYLYKRLRAEDFQFALIANYSNFKADYKFIPIDIQIANLNRIDVDANMYNVQLIGSKLYDNFEVMGGFGYTNSNFDYAFGGTGASLPALNDQLGALGNSDGKFKGNIGFNYYFNKFKFSTVLSASGLFNANVGLHYRLN</sequence>
<dbReference type="OrthoDB" id="1420433at2"/>
<evidence type="ECO:0000313" key="2">
    <source>
        <dbReference type="EMBL" id="RKS45015.1"/>
    </source>
</evidence>
<feature type="chain" id="PRO_5019846197" description="Type IX secretion system PorP/SprF family membrane protein" evidence="1">
    <location>
        <begin position="23"/>
        <end position="323"/>
    </location>
</feature>
<dbReference type="Pfam" id="PF20230">
    <property type="entry name" value="DUF6588"/>
    <property type="match status" value="1"/>
</dbReference>
<gene>
    <name evidence="2" type="ORF">BC962_2687</name>
</gene>
<dbReference type="Proteomes" id="UP000276282">
    <property type="component" value="Unassembled WGS sequence"/>
</dbReference>
<keyword evidence="3" id="KW-1185">Reference proteome</keyword>
<evidence type="ECO:0000256" key="1">
    <source>
        <dbReference type="SAM" id="SignalP"/>
    </source>
</evidence>
<dbReference type="AlphaFoldDB" id="A0A495P4U9"/>
<accession>A0A495P4U9</accession>
<evidence type="ECO:0000313" key="3">
    <source>
        <dbReference type="Proteomes" id="UP000276282"/>
    </source>
</evidence>
<proteinExistence type="predicted"/>
<evidence type="ECO:0008006" key="4">
    <source>
        <dbReference type="Google" id="ProtNLM"/>
    </source>
</evidence>
<dbReference type="EMBL" id="RBLG01000004">
    <property type="protein sequence ID" value="RKS45015.1"/>
    <property type="molecule type" value="Genomic_DNA"/>
</dbReference>